<comment type="caution">
    <text evidence="1">The sequence shown here is derived from an EMBL/GenBank/DDBJ whole genome shotgun (WGS) entry which is preliminary data.</text>
</comment>
<keyword evidence="2" id="KW-1185">Reference proteome</keyword>
<gene>
    <name evidence="1" type="ORF">PORY_000117</name>
</gene>
<accession>A0ACB7CED9</accession>
<reference evidence="1 2" key="1">
    <citation type="journal article" date="2021" name="Commun. Biol.">
        <title>Genomic insights into the host specific adaptation of the Pneumocystis genus.</title>
        <authorList>
            <person name="Cisse O.H."/>
            <person name="Ma L."/>
            <person name="Dekker J.P."/>
            <person name="Khil P.P."/>
            <person name="Youn J.-H."/>
            <person name="Brenchley J.M."/>
            <person name="Blair R."/>
            <person name="Pahar B."/>
            <person name="Chabe M."/>
            <person name="Van Rompay K.K.A."/>
            <person name="Keesler R."/>
            <person name="Sukura A."/>
            <person name="Hirsch V."/>
            <person name="Kutty G."/>
            <person name="Liu Y."/>
            <person name="Peng L."/>
            <person name="Chen J."/>
            <person name="Song J."/>
            <person name="Weissenbacher-Lang C."/>
            <person name="Xu J."/>
            <person name="Upham N.S."/>
            <person name="Stajich J.E."/>
            <person name="Cuomo C.A."/>
            <person name="Cushion M.T."/>
            <person name="Kovacs J.A."/>
        </authorList>
    </citation>
    <scope>NUCLEOTIDE SEQUENCE [LARGE SCALE GENOMIC DNA]</scope>
    <source>
        <strain evidence="1 2">RABM</strain>
    </source>
</reference>
<evidence type="ECO:0000313" key="1">
    <source>
        <dbReference type="EMBL" id="KAG4306129.1"/>
    </source>
</evidence>
<evidence type="ECO:0000313" key="2">
    <source>
        <dbReference type="Proteomes" id="UP000768646"/>
    </source>
</evidence>
<protein>
    <submittedName>
        <fullName evidence="1">Uncharacterized protein</fullName>
    </submittedName>
</protein>
<dbReference type="EMBL" id="JABTEG010000001">
    <property type="protein sequence ID" value="KAG4306129.1"/>
    <property type="molecule type" value="Genomic_DNA"/>
</dbReference>
<organism evidence="1 2">
    <name type="scientific">Pneumocystis oryctolagi</name>
    <dbReference type="NCBI Taxonomy" id="42067"/>
    <lineage>
        <taxon>Eukaryota</taxon>
        <taxon>Fungi</taxon>
        <taxon>Dikarya</taxon>
        <taxon>Ascomycota</taxon>
        <taxon>Taphrinomycotina</taxon>
        <taxon>Pneumocystomycetes</taxon>
        <taxon>Pneumocystaceae</taxon>
        <taxon>Pneumocystis</taxon>
    </lineage>
</organism>
<name>A0ACB7CED9_9ASCO</name>
<dbReference type="Proteomes" id="UP000768646">
    <property type="component" value="Unassembled WGS sequence"/>
</dbReference>
<proteinExistence type="predicted"/>
<sequence length="77" mass="9224">MNQEPVVNKNYSNIDDPFEKIINSGGCVQERETLQKCHYEKRDWRACSKELEYFRQCWISKNNDHKITKNESLDKSI</sequence>